<feature type="compositionally biased region" description="Basic and acidic residues" evidence="1">
    <location>
        <begin position="20"/>
        <end position="32"/>
    </location>
</feature>
<reference evidence="2 3" key="1">
    <citation type="journal article" date="2018" name="Front. Plant Sci.">
        <title>Red Clover (Trifolium pratense) and Zigzag Clover (T. medium) - A Picture of Genomic Similarities and Differences.</title>
        <authorList>
            <person name="Dluhosova J."/>
            <person name="Istvanek J."/>
            <person name="Nedelnik J."/>
            <person name="Repkova J."/>
        </authorList>
    </citation>
    <scope>NUCLEOTIDE SEQUENCE [LARGE SCALE GENOMIC DNA]</scope>
    <source>
        <strain evidence="3">cv. 10/8</strain>
        <tissue evidence="2">Leaf</tissue>
    </source>
</reference>
<comment type="caution">
    <text evidence="2">The sequence shown here is derived from an EMBL/GenBank/DDBJ whole genome shotgun (WGS) entry which is preliminary data.</text>
</comment>
<feature type="region of interest" description="Disordered" evidence="1">
    <location>
        <begin position="1"/>
        <end position="45"/>
    </location>
</feature>
<accession>A0A392P6P8</accession>
<dbReference type="AlphaFoldDB" id="A0A392P6P8"/>
<evidence type="ECO:0000313" key="2">
    <source>
        <dbReference type="EMBL" id="MCI07462.1"/>
    </source>
</evidence>
<dbReference type="EMBL" id="LXQA010065491">
    <property type="protein sequence ID" value="MCI07462.1"/>
    <property type="molecule type" value="Genomic_DNA"/>
</dbReference>
<sequence length="45" mass="4971">MGELEGSDLNKTESSLEVVPEEHSPVLEKESDTLNTISQEPNDDQ</sequence>
<name>A0A392P6P8_9FABA</name>
<proteinExistence type="predicted"/>
<gene>
    <name evidence="2" type="ORF">A2U01_0028531</name>
</gene>
<feature type="compositionally biased region" description="Polar residues" evidence="1">
    <location>
        <begin position="33"/>
        <end position="45"/>
    </location>
</feature>
<evidence type="ECO:0000256" key="1">
    <source>
        <dbReference type="SAM" id="MobiDB-lite"/>
    </source>
</evidence>
<keyword evidence="3" id="KW-1185">Reference proteome</keyword>
<organism evidence="2 3">
    <name type="scientific">Trifolium medium</name>
    <dbReference type="NCBI Taxonomy" id="97028"/>
    <lineage>
        <taxon>Eukaryota</taxon>
        <taxon>Viridiplantae</taxon>
        <taxon>Streptophyta</taxon>
        <taxon>Embryophyta</taxon>
        <taxon>Tracheophyta</taxon>
        <taxon>Spermatophyta</taxon>
        <taxon>Magnoliopsida</taxon>
        <taxon>eudicotyledons</taxon>
        <taxon>Gunneridae</taxon>
        <taxon>Pentapetalae</taxon>
        <taxon>rosids</taxon>
        <taxon>fabids</taxon>
        <taxon>Fabales</taxon>
        <taxon>Fabaceae</taxon>
        <taxon>Papilionoideae</taxon>
        <taxon>50 kb inversion clade</taxon>
        <taxon>NPAAA clade</taxon>
        <taxon>Hologalegina</taxon>
        <taxon>IRL clade</taxon>
        <taxon>Trifolieae</taxon>
        <taxon>Trifolium</taxon>
    </lineage>
</organism>
<feature type="non-terminal residue" evidence="2">
    <location>
        <position position="45"/>
    </location>
</feature>
<protein>
    <submittedName>
        <fullName evidence="2">Remorin</fullName>
    </submittedName>
</protein>
<evidence type="ECO:0000313" key="3">
    <source>
        <dbReference type="Proteomes" id="UP000265520"/>
    </source>
</evidence>
<dbReference type="Proteomes" id="UP000265520">
    <property type="component" value="Unassembled WGS sequence"/>
</dbReference>